<keyword evidence="2" id="KW-0812">Transmembrane</keyword>
<dbReference type="Proteomes" id="UP000541610">
    <property type="component" value="Unassembled WGS sequence"/>
</dbReference>
<gene>
    <name evidence="3" type="ORF">FOZ60_015007</name>
</gene>
<feature type="transmembrane region" description="Helical" evidence="2">
    <location>
        <begin position="180"/>
        <end position="202"/>
    </location>
</feature>
<dbReference type="AlphaFoldDB" id="A0A7J6P6B2"/>
<organism evidence="3 4">
    <name type="scientific">Perkinsus olseni</name>
    <name type="common">Perkinsus atlanticus</name>
    <dbReference type="NCBI Taxonomy" id="32597"/>
    <lineage>
        <taxon>Eukaryota</taxon>
        <taxon>Sar</taxon>
        <taxon>Alveolata</taxon>
        <taxon>Perkinsozoa</taxon>
        <taxon>Perkinsea</taxon>
        <taxon>Perkinsida</taxon>
        <taxon>Perkinsidae</taxon>
        <taxon>Perkinsus</taxon>
    </lineage>
</organism>
<sequence>MADSSPPPLPKGSSALNVIQDVAESAPASPSSASSLGSPRAQHYDVDIEDVPRSAFGTPSVEPSDLPPLPTRASPSESPAEVRRKRRRGKKPLRDQVRRHQLLRAEPEAFQPSEPGTTGDNRTSRCPEKCKQLLLMVGTEGSRLGSTCAAGLEDLYQTDSEAVMVAVVLSTTVAAAAGAFLSPILAGVAISIGGSAGIYFLVRSPRLKPRPKSSGEFL</sequence>
<comment type="caution">
    <text evidence="3">The sequence shown here is derived from an EMBL/GenBank/DDBJ whole genome shotgun (WGS) entry which is preliminary data.</text>
</comment>
<dbReference type="EMBL" id="JABANP010000073">
    <property type="protein sequence ID" value="KAF4691693.1"/>
    <property type="molecule type" value="Genomic_DNA"/>
</dbReference>
<evidence type="ECO:0000256" key="2">
    <source>
        <dbReference type="SAM" id="Phobius"/>
    </source>
</evidence>
<name>A0A7J6P6B2_PEROL</name>
<keyword evidence="2" id="KW-1133">Transmembrane helix</keyword>
<dbReference type="OrthoDB" id="443973at2759"/>
<feature type="region of interest" description="Disordered" evidence="1">
    <location>
        <begin position="1"/>
        <end position="125"/>
    </location>
</feature>
<evidence type="ECO:0000313" key="3">
    <source>
        <dbReference type="EMBL" id="KAF4691693.1"/>
    </source>
</evidence>
<feature type="compositionally biased region" description="Basic and acidic residues" evidence="1">
    <location>
        <begin position="42"/>
        <end position="52"/>
    </location>
</feature>
<feature type="compositionally biased region" description="Pro residues" evidence="1">
    <location>
        <begin position="1"/>
        <end position="10"/>
    </location>
</feature>
<accession>A0A7J6P6B2</accession>
<protein>
    <submittedName>
        <fullName evidence="3">Uncharacterized protein</fullName>
    </submittedName>
</protein>
<proteinExistence type="predicted"/>
<keyword evidence="2" id="KW-0472">Membrane</keyword>
<reference evidence="3 4" key="1">
    <citation type="submission" date="2020-04" db="EMBL/GenBank/DDBJ databases">
        <title>Perkinsus olseni comparative genomics.</title>
        <authorList>
            <person name="Bogema D.R."/>
        </authorList>
    </citation>
    <scope>NUCLEOTIDE SEQUENCE [LARGE SCALE GENOMIC DNA]</scope>
    <source>
        <strain evidence="3">00978-12</strain>
    </source>
</reference>
<evidence type="ECO:0000313" key="4">
    <source>
        <dbReference type="Proteomes" id="UP000541610"/>
    </source>
</evidence>
<feature type="compositionally biased region" description="Basic and acidic residues" evidence="1">
    <location>
        <begin position="92"/>
        <end position="107"/>
    </location>
</feature>
<evidence type="ECO:0000256" key="1">
    <source>
        <dbReference type="SAM" id="MobiDB-lite"/>
    </source>
</evidence>
<feature type="compositionally biased region" description="Low complexity" evidence="1">
    <location>
        <begin position="25"/>
        <end position="39"/>
    </location>
</feature>